<gene>
    <name evidence="2" type="ORF">BGE01nite_41060</name>
</gene>
<proteinExistence type="predicted"/>
<protein>
    <submittedName>
        <fullName evidence="2">Uncharacterized protein</fullName>
    </submittedName>
</protein>
<organism evidence="2 3">
    <name type="scientific">Brevifollis gellanilyticus</name>
    <dbReference type="NCBI Taxonomy" id="748831"/>
    <lineage>
        <taxon>Bacteria</taxon>
        <taxon>Pseudomonadati</taxon>
        <taxon>Verrucomicrobiota</taxon>
        <taxon>Verrucomicrobiia</taxon>
        <taxon>Verrucomicrobiales</taxon>
        <taxon>Verrucomicrobiaceae</taxon>
    </lineage>
</organism>
<keyword evidence="3" id="KW-1185">Reference proteome</keyword>
<keyword evidence="1" id="KW-0472">Membrane</keyword>
<feature type="transmembrane region" description="Helical" evidence="1">
    <location>
        <begin position="71"/>
        <end position="89"/>
    </location>
</feature>
<evidence type="ECO:0000313" key="2">
    <source>
        <dbReference type="EMBL" id="GEP44815.1"/>
    </source>
</evidence>
<keyword evidence="1" id="KW-0812">Transmembrane</keyword>
<evidence type="ECO:0000256" key="1">
    <source>
        <dbReference type="SAM" id="Phobius"/>
    </source>
</evidence>
<dbReference type="Proteomes" id="UP000321577">
    <property type="component" value="Unassembled WGS sequence"/>
</dbReference>
<dbReference type="EMBL" id="BKAG01000036">
    <property type="protein sequence ID" value="GEP44815.1"/>
    <property type="molecule type" value="Genomic_DNA"/>
</dbReference>
<dbReference type="RefSeq" id="WP_146853116.1">
    <property type="nucleotide sequence ID" value="NZ_BKAG01000036.1"/>
</dbReference>
<sequence>MDPKSERLVKKIEKAGIRASIKEGHPLTEAELRDIKVQVLPSPLRIIFGVLGGIAGLLSFSSFMQDADGQGFIWASVSLMLLLFGIFGVRRTLSRILDTMDAVDAAEILGHAIEGIASAVGSLFD</sequence>
<accession>A0A512MDK2</accession>
<name>A0A512MDK2_9BACT</name>
<comment type="caution">
    <text evidence="2">The sequence shown here is derived from an EMBL/GenBank/DDBJ whole genome shotgun (WGS) entry which is preliminary data.</text>
</comment>
<reference evidence="2 3" key="1">
    <citation type="submission" date="2019-07" db="EMBL/GenBank/DDBJ databases">
        <title>Whole genome shotgun sequence of Brevifollis gellanilyticus NBRC 108608.</title>
        <authorList>
            <person name="Hosoyama A."/>
            <person name="Uohara A."/>
            <person name="Ohji S."/>
            <person name="Ichikawa N."/>
        </authorList>
    </citation>
    <scope>NUCLEOTIDE SEQUENCE [LARGE SCALE GENOMIC DNA]</scope>
    <source>
        <strain evidence="2 3">NBRC 108608</strain>
    </source>
</reference>
<dbReference type="AlphaFoldDB" id="A0A512MDK2"/>
<feature type="transmembrane region" description="Helical" evidence="1">
    <location>
        <begin position="46"/>
        <end position="65"/>
    </location>
</feature>
<evidence type="ECO:0000313" key="3">
    <source>
        <dbReference type="Proteomes" id="UP000321577"/>
    </source>
</evidence>
<keyword evidence="1" id="KW-1133">Transmembrane helix</keyword>
<dbReference type="OrthoDB" id="195841at2"/>